<feature type="domain" description="PHD-type" evidence="11">
    <location>
        <begin position="498"/>
        <end position="549"/>
    </location>
</feature>
<feature type="region of interest" description="Disordered" evidence="10">
    <location>
        <begin position="547"/>
        <end position="569"/>
    </location>
</feature>
<feature type="binding site" evidence="8">
    <location>
        <position position="525"/>
    </location>
    <ligand>
        <name>Zn(2+)</name>
        <dbReference type="ChEBI" id="CHEBI:29105"/>
        <label>1</label>
    </ligand>
</feature>
<feature type="binding site" evidence="8">
    <location>
        <position position="503"/>
    </location>
    <ligand>
        <name>Zn(2+)</name>
        <dbReference type="ChEBI" id="CHEBI:29105"/>
        <label>1</label>
    </ligand>
</feature>
<feature type="compositionally biased region" description="Polar residues" evidence="10">
    <location>
        <begin position="415"/>
        <end position="431"/>
    </location>
</feature>
<evidence type="ECO:0000256" key="7">
    <source>
        <dbReference type="PIRSR" id="PIRSR628651-50"/>
    </source>
</evidence>
<feature type="compositionally biased region" description="Basic residues" evidence="10">
    <location>
        <begin position="560"/>
        <end position="569"/>
    </location>
</feature>
<evidence type="ECO:0000256" key="4">
    <source>
        <dbReference type="ARBA" id="ARBA00022771"/>
    </source>
</evidence>
<dbReference type="InterPro" id="IPR028651">
    <property type="entry name" value="ING_fam"/>
</dbReference>
<evidence type="ECO:0000256" key="8">
    <source>
        <dbReference type="PIRSR" id="PIRSR628651-51"/>
    </source>
</evidence>
<feature type="site" description="Histone H3K4me3 binding" evidence="7">
    <location>
        <position position="515"/>
    </location>
</feature>
<feature type="binding site" evidence="8">
    <location>
        <position position="528"/>
    </location>
    <ligand>
        <name>Zn(2+)</name>
        <dbReference type="ChEBI" id="CHEBI:29105"/>
        <label>1</label>
    </ligand>
</feature>
<dbReference type="PROSITE" id="PS50016">
    <property type="entry name" value="ZF_PHD_2"/>
    <property type="match status" value="1"/>
</dbReference>
<dbReference type="PROSITE" id="PS01359">
    <property type="entry name" value="ZF_PHD_1"/>
    <property type="match status" value="1"/>
</dbReference>
<keyword evidence="4 9" id="KW-0863">Zinc-finger</keyword>
<dbReference type="InterPro" id="IPR024610">
    <property type="entry name" value="ING_N_histone-binding"/>
</dbReference>
<dbReference type="SUPFAM" id="SSF57903">
    <property type="entry name" value="FYVE/PHD zinc finger"/>
    <property type="match status" value="1"/>
</dbReference>
<evidence type="ECO:0000313" key="12">
    <source>
        <dbReference type="EMBL" id="KAK6510329.1"/>
    </source>
</evidence>
<dbReference type="GO" id="GO:0004402">
    <property type="term" value="F:histone acetyltransferase activity"/>
    <property type="evidence" value="ECO:0007669"/>
    <property type="project" value="TreeGrafter"/>
</dbReference>
<feature type="region of interest" description="Disordered" evidence="10">
    <location>
        <begin position="143"/>
        <end position="164"/>
    </location>
</feature>
<dbReference type="PANTHER" id="PTHR10333:SF94">
    <property type="entry name" value="FINGER DOMAIN PROTEIN, PUTATIVE (AFU_ORTHOLOGUE AFUA_3G11940)-RELATED"/>
    <property type="match status" value="1"/>
</dbReference>
<dbReference type="InterPro" id="IPR011011">
    <property type="entry name" value="Znf_FYVE_PHD"/>
</dbReference>
<dbReference type="PANTHER" id="PTHR10333">
    <property type="entry name" value="INHIBITOR OF GROWTH PROTEIN"/>
    <property type="match status" value="1"/>
</dbReference>
<accession>A0AAN8RW26</accession>
<evidence type="ECO:0000256" key="9">
    <source>
        <dbReference type="PROSITE-ProRule" id="PRU00146"/>
    </source>
</evidence>
<feature type="site" description="Histone H3K4me3 binding" evidence="7">
    <location>
        <position position="500"/>
    </location>
</feature>
<feature type="binding site" evidence="8">
    <location>
        <position position="501"/>
    </location>
    <ligand>
        <name>Zn(2+)</name>
        <dbReference type="ChEBI" id="CHEBI:29105"/>
        <label>1</label>
    </ligand>
</feature>
<feature type="site" description="Histone H3K4me3 binding" evidence="7">
    <location>
        <position position="511"/>
    </location>
</feature>
<dbReference type="Gene3D" id="3.30.40.10">
    <property type="entry name" value="Zinc/RING finger domain, C3HC4 (zinc finger)"/>
    <property type="match status" value="1"/>
</dbReference>
<dbReference type="GO" id="GO:0008270">
    <property type="term" value="F:zinc ion binding"/>
    <property type="evidence" value="ECO:0007669"/>
    <property type="project" value="UniProtKB-KW"/>
</dbReference>
<comment type="caution">
    <text evidence="12">The sequence shown here is derived from an EMBL/GenBank/DDBJ whole genome shotgun (WGS) entry which is preliminary data.</text>
</comment>
<keyword evidence="5 8" id="KW-0862">Zinc</keyword>
<gene>
    <name evidence="12" type="ORF">TWF506_009447</name>
</gene>
<dbReference type="Gene3D" id="6.10.140.1740">
    <property type="match status" value="1"/>
</dbReference>
<dbReference type="CDD" id="cd15505">
    <property type="entry name" value="PHD_ING"/>
    <property type="match status" value="1"/>
</dbReference>
<dbReference type="GO" id="GO:0000123">
    <property type="term" value="C:histone acetyltransferase complex"/>
    <property type="evidence" value="ECO:0007669"/>
    <property type="project" value="TreeGrafter"/>
</dbReference>
<proteinExistence type="inferred from homology"/>
<dbReference type="SMART" id="SM01408">
    <property type="entry name" value="ING"/>
    <property type="match status" value="1"/>
</dbReference>
<organism evidence="12 13">
    <name type="scientific">Arthrobotrys conoides</name>
    <dbReference type="NCBI Taxonomy" id="74498"/>
    <lineage>
        <taxon>Eukaryota</taxon>
        <taxon>Fungi</taxon>
        <taxon>Dikarya</taxon>
        <taxon>Ascomycota</taxon>
        <taxon>Pezizomycotina</taxon>
        <taxon>Orbiliomycetes</taxon>
        <taxon>Orbiliales</taxon>
        <taxon>Orbiliaceae</taxon>
        <taxon>Arthrobotrys</taxon>
    </lineage>
</organism>
<feature type="binding site" evidence="8">
    <location>
        <position position="519"/>
    </location>
    <ligand>
        <name>Zn(2+)</name>
        <dbReference type="ChEBI" id="CHEBI:29105"/>
        <label>2</label>
    </ligand>
</feature>
<dbReference type="InterPro" id="IPR001965">
    <property type="entry name" value="Znf_PHD"/>
</dbReference>
<evidence type="ECO:0000256" key="5">
    <source>
        <dbReference type="ARBA" id="ARBA00022833"/>
    </source>
</evidence>
<dbReference type="SMART" id="SM00249">
    <property type="entry name" value="PHD"/>
    <property type="match status" value="1"/>
</dbReference>
<sequence>MDSEFSRFSPTLPSSGSNPDAHSVVSEYIDYTEYLHCDIARSLSLIHKLDYDYGVCADAVHEVATEYCALAEGDDPSPRNTETALTGRLRDIRKGIANPLNSGLADREESVAEAARLYETVDRHFNRLSDIIRRLQKINVVPRQNLVPEPSRNRGPPHQGDAQTRITLRLDGQRRASLPSLTRHANPRTSNISARTSTTSRKKSATRLIDEKTGVRKASSSKATLAYGNSSQQIVLEPSSESDWDSPPNPRTVISEADRKSSLTHCFSEDGRHLPWFELQPLELAVLRKRMKKNSSWQPSDAMMLKQLEMLGRGVRGFRKWARRTGQNRADVENVLEGGGLTSGITVGALKRSQDNKGMRLNVMKRAKRERERAEAAAAAAAQDLDSFQHPSELTGAPEAEGVSRQRSSIRRISAQNGIQPQTEPIGSNSVPPHKIKADTNSKRNGALTDANQPEAKPDRSQPHSGRKLRKSEEDDTPNQNGEYGDDGDDMPIDPNEPTYCLCNRISFGTMVGCDNEDCPKEWFHMECVQLAAEPPKTVKWYCPLCRDNPNSKRESSQKIGRKKRKLGR</sequence>
<dbReference type="InterPro" id="IPR019787">
    <property type="entry name" value="Znf_PHD-finger"/>
</dbReference>
<dbReference type="Proteomes" id="UP001307849">
    <property type="component" value="Unassembled WGS sequence"/>
</dbReference>
<feature type="region of interest" description="Disordered" evidence="10">
    <location>
        <begin position="368"/>
        <end position="493"/>
    </location>
</feature>
<dbReference type="EMBL" id="JAVHJM010000007">
    <property type="protein sequence ID" value="KAK6510329.1"/>
    <property type="molecule type" value="Genomic_DNA"/>
</dbReference>
<dbReference type="GO" id="GO:0006355">
    <property type="term" value="P:regulation of DNA-templated transcription"/>
    <property type="evidence" value="ECO:0007669"/>
    <property type="project" value="TreeGrafter"/>
</dbReference>
<dbReference type="GO" id="GO:0005634">
    <property type="term" value="C:nucleus"/>
    <property type="evidence" value="ECO:0007669"/>
    <property type="project" value="UniProtKB-SubCell"/>
</dbReference>
<keyword evidence="3 8" id="KW-0479">Metal-binding</keyword>
<feature type="binding site" evidence="8">
    <location>
        <position position="514"/>
    </location>
    <ligand>
        <name>Zn(2+)</name>
        <dbReference type="ChEBI" id="CHEBI:29105"/>
        <label>2</label>
    </ligand>
</feature>
<name>A0AAN8RW26_9PEZI</name>
<comment type="subcellular location">
    <subcellularLocation>
        <location evidence="1">Nucleus</location>
    </subcellularLocation>
</comment>
<feature type="compositionally biased region" description="Low complexity" evidence="10">
    <location>
        <begin position="405"/>
        <end position="414"/>
    </location>
</feature>
<feature type="binding site" evidence="8">
    <location>
        <position position="546"/>
    </location>
    <ligand>
        <name>Zn(2+)</name>
        <dbReference type="ChEBI" id="CHEBI:29105"/>
        <label>2</label>
    </ligand>
</feature>
<evidence type="ECO:0000256" key="10">
    <source>
        <dbReference type="SAM" id="MobiDB-lite"/>
    </source>
</evidence>
<evidence type="ECO:0000259" key="11">
    <source>
        <dbReference type="PROSITE" id="PS50016"/>
    </source>
</evidence>
<evidence type="ECO:0000256" key="1">
    <source>
        <dbReference type="ARBA" id="ARBA00004123"/>
    </source>
</evidence>
<feature type="binding site" evidence="8">
    <location>
        <position position="543"/>
    </location>
    <ligand>
        <name>Zn(2+)</name>
        <dbReference type="ChEBI" id="CHEBI:29105"/>
        <label>2</label>
    </ligand>
</feature>
<protein>
    <recommendedName>
        <fullName evidence="11">PHD-type domain-containing protein</fullName>
    </recommendedName>
</protein>
<evidence type="ECO:0000313" key="13">
    <source>
        <dbReference type="Proteomes" id="UP001307849"/>
    </source>
</evidence>
<dbReference type="AlphaFoldDB" id="A0AAN8RW26"/>
<feature type="site" description="Histone H3K4me3 binding" evidence="7">
    <location>
        <position position="523"/>
    </location>
</feature>
<keyword evidence="13" id="KW-1185">Reference proteome</keyword>
<dbReference type="InterPro" id="IPR019786">
    <property type="entry name" value="Zinc_finger_PHD-type_CS"/>
</dbReference>
<keyword evidence="6" id="KW-0539">Nucleus</keyword>
<reference evidence="12 13" key="1">
    <citation type="submission" date="2019-10" db="EMBL/GenBank/DDBJ databases">
        <authorList>
            <person name="Palmer J.M."/>
        </authorList>
    </citation>
    <scope>NUCLEOTIDE SEQUENCE [LARGE SCALE GENOMIC DNA]</scope>
    <source>
        <strain evidence="12 13">TWF506</strain>
    </source>
</reference>
<evidence type="ECO:0000256" key="3">
    <source>
        <dbReference type="ARBA" id="ARBA00022723"/>
    </source>
</evidence>
<feature type="region of interest" description="Disordered" evidence="10">
    <location>
        <begin position="1"/>
        <end position="20"/>
    </location>
</feature>
<evidence type="ECO:0000256" key="2">
    <source>
        <dbReference type="ARBA" id="ARBA00010210"/>
    </source>
</evidence>
<feature type="region of interest" description="Disordered" evidence="10">
    <location>
        <begin position="177"/>
        <end position="223"/>
    </location>
</feature>
<evidence type="ECO:0000256" key="6">
    <source>
        <dbReference type="ARBA" id="ARBA00023242"/>
    </source>
</evidence>
<dbReference type="InterPro" id="IPR013083">
    <property type="entry name" value="Znf_RING/FYVE/PHD"/>
</dbReference>
<comment type="similarity">
    <text evidence="2">Belongs to the ING family.</text>
</comment>